<dbReference type="InterPro" id="IPR008700">
    <property type="entry name" value="TypeIII_avirulence_cleave"/>
</dbReference>
<dbReference type="Pfam" id="PF05627">
    <property type="entry name" value="AvrRpt-cleavage"/>
    <property type="match status" value="1"/>
</dbReference>
<evidence type="ECO:0000313" key="3">
    <source>
        <dbReference type="EMBL" id="AQK81910.1"/>
    </source>
</evidence>
<evidence type="ECO:0000259" key="2">
    <source>
        <dbReference type="Pfam" id="PF05627"/>
    </source>
</evidence>
<sequence>MAKRPTVPKFGTWDSGDAGYTAYFDKVRENKGATAPPLRRPRSPNDPDPDREPEPEEGPMRRVPPPSSSRPATAGGHREPPPPGRRHGQSHRRTESSGSAPSDRQSKFAPPPQYYQQQQRASPQQQPRHHHGGGGGHQQQHPPRAQVRRVGRADRFVGRAGVHGAVREREAEPGGGQVRGAGCAARAVAAGGRRAEARPSEDPFRVQATAPFVFVMCRCLDVSFPPLQKADNDARYESVFFL</sequence>
<dbReference type="EMBL" id="CM000782">
    <property type="protein sequence ID" value="AQK81910.1"/>
    <property type="molecule type" value="Genomic_DNA"/>
</dbReference>
<gene>
    <name evidence="3" type="ORF">ZEAMMB73_Zm00001d036772</name>
</gene>
<feature type="compositionally biased region" description="Low complexity" evidence="1">
    <location>
        <begin position="114"/>
        <end position="126"/>
    </location>
</feature>
<feature type="region of interest" description="Disordered" evidence="1">
    <location>
        <begin position="27"/>
        <end position="181"/>
    </location>
</feature>
<feature type="domain" description="RIN4 pathogenic type III effector avirulence factor Avr cleavage site" evidence="2">
    <location>
        <begin position="3"/>
        <end position="31"/>
    </location>
</feature>
<organism evidence="3">
    <name type="scientific">Zea mays</name>
    <name type="common">Maize</name>
    <dbReference type="NCBI Taxonomy" id="4577"/>
    <lineage>
        <taxon>Eukaryota</taxon>
        <taxon>Viridiplantae</taxon>
        <taxon>Streptophyta</taxon>
        <taxon>Embryophyta</taxon>
        <taxon>Tracheophyta</taxon>
        <taxon>Spermatophyta</taxon>
        <taxon>Magnoliopsida</taxon>
        <taxon>Liliopsida</taxon>
        <taxon>Poales</taxon>
        <taxon>Poaceae</taxon>
        <taxon>PACMAD clade</taxon>
        <taxon>Panicoideae</taxon>
        <taxon>Andropogonodae</taxon>
        <taxon>Andropogoneae</taxon>
        <taxon>Tripsacinae</taxon>
        <taxon>Zea</taxon>
    </lineage>
</organism>
<feature type="compositionally biased region" description="Basic and acidic residues" evidence="1">
    <location>
        <begin position="43"/>
        <end position="52"/>
    </location>
</feature>
<protein>
    <recommendedName>
        <fullName evidence="2">RIN4 pathogenic type III effector avirulence factor Avr cleavage site domain-containing protein</fullName>
    </recommendedName>
</protein>
<dbReference type="ExpressionAtlas" id="A0A1D6LR23">
    <property type="expression patterns" value="baseline"/>
</dbReference>
<dbReference type="AlphaFoldDB" id="A0A1D6LR23"/>
<accession>A0A1D6LR23</accession>
<evidence type="ECO:0000256" key="1">
    <source>
        <dbReference type="SAM" id="MobiDB-lite"/>
    </source>
</evidence>
<proteinExistence type="predicted"/>
<name>A0A1D6LR23_MAIZE</name>
<reference evidence="3" key="1">
    <citation type="submission" date="2015-12" db="EMBL/GenBank/DDBJ databases">
        <title>Update maize B73 reference genome by single molecule sequencing technologies.</title>
        <authorList>
            <consortium name="Maize Genome Sequencing Project"/>
            <person name="Ware D."/>
        </authorList>
    </citation>
    <scope>NUCLEOTIDE SEQUENCE</scope>
    <source>
        <tissue evidence="3">Seedling</tissue>
    </source>
</reference>